<feature type="region of interest" description="Disordered" evidence="7">
    <location>
        <begin position="132"/>
        <end position="171"/>
    </location>
</feature>
<evidence type="ECO:0000256" key="4">
    <source>
        <dbReference type="ARBA" id="ARBA00022989"/>
    </source>
</evidence>
<comment type="similarity">
    <text evidence="6">Belongs to the ABC-4 integral membrane protein family.</text>
</comment>
<accession>A0ABS3XV78</accession>
<dbReference type="PANTHER" id="PTHR30572">
    <property type="entry name" value="MEMBRANE COMPONENT OF TRANSPORTER-RELATED"/>
    <property type="match status" value="1"/>
</dbReference>
<feature type="domain" description="ABC3 transporter permease C-terminal" evidence="9">
    <location>
        <begin position="688"/>
        <end position="806"/>
    </location>
</feature>
<dbReference type="RefSeq" id="WP_209211034.1">
    <property type="nucleotide sequence ID" value="NZ_JAFFZM010000007.1"/>
</dbReference>
<evidence type="ECO:0000313" key="11">
    <source>
        <dbReference type="Proteomes" id="UP000721954"/>
    </source>
</evidence>
<name>A0ABS3XV78_9ACTN</name>
<evidence type="ECO:0000256" key="6">
    <source>
        <dbReference type="ARBA" id="ARBA00038076"/>
    </source>
</evidence>
<evidence type="ECO:0000256" key="5">
    <source>
        <dbReference type="ARBA" id="ARBA00023136"/>
    </source>
</evidence>
<evidence type="ECO:0000256" key="1">
    <source>
        <dbReference type="ARBA" id="ARBA00004651"/>
    </source>
</evidence>
<feature type="transmembrane region" description="Helical" evidence="8">
    <location>
        <begin position="778"/>
        <end position="798"/>
    </location>
</feature>
<organism evidence="10 11">
    <name type="scientific">Streptomyces smyrnaeus</name>
    <dbReference type="NCBI Taxonomy" id="1387713"/>
    <lineage>
        <taxon>Bacteria</taxon>
        <taxon>Bacillati</taxon>
        <taxon>Actinomycetota</taxon>
        <taxon>Actinomycetes</taxon>
        <taxon>Kitasatosporales</taxon>
        <taxon>Streptomycetaceae</taxon>
        <taxon>Streptomyces</taxon>
    </lineage>
</organism>
<evidence type="ECO:0000256" key="3">
    <source>
        <dbReference type="ARBA" id="ARBA00022692"/>
    </source>
</evidence>
<keyword evidence="4 8" id="KW-1133">Transmembrane helix</keyword>
<dbReference type="EMBL" id="JAFFZM010000007">
    <property type="protein sequence ID" value="MBO8199290.1"/>
    <property type="molecule type" value="Genomic_DNA"/>
</dbReference>
<protein>
    <submittedName>
        <fullName evidence="10">FtsX-like permease family protein</fullName>
    </submittedName>
</protein>
<gene>
    <name evidence="10" type="ORF">JW613_13420</name>
</gene>
<keyword evidence="5 8" id="KW-0472">Membrane</keyword>
<keyword evidence="2" id="KW-1003">Cell membrane</keyword>
<evidence type="ECO:0000256" key="2">
    <source>
        <dbReference type="ARBA" id="ARBA00022475"/>
    </source>
</evidence>
<feature type="transmembrane region" description="Helical" evidence="8">
    <location>
        <begin position="297"/>
        <end position="321"/>
    </location>
</feature>
<keyword evidence="3 8" id="KW-0812">Transmembrane</keyword>
<reference evidence="10 11" key="1">
    <citation type="submission" date="2021-02" db="EMBL/GenBank/DDBJ databases">
        <title>Streptomyces spirodelae sp. nov., isolated from duckweed.</title>
        <authorList>
            <person name="Saimee Y."/>
            <person name="Duangmal K."/>
        </authorList>
    </citation>
    <scope>NUCLEOTIDE SEQUENCE [LARGE SCALE GENOMIC DNA]</scope>
    <source>
        <strain evidence="10 11">DSM 42105</strain>
    </source>
</reference>
<dbReference type="InterPro" id="IPR050250">
    <property type="entry name" value="Macrolide_Exporter_MacB"/>
</dbReference>
<sequence length="816" mass="84922">MARWVRADLRAHRGEALFLVLATAGIIVSLLLSGAFLAYGASPWQRVFTESNGAHVWIQTTAKADAGALAGLDGVESASRPYRTASATAELGGTRAKIQLRAADPEPPKVARPLMTEGRWLNKDDAAVAAAPQARAYTAASGEHRSGGKSGSGRTAARPANATGTAPSARSRAEAAGSVVLESSLARALWAEPGDLLHVRGSDGTDHALRVIGVAETAEERYSPGRTPGVGWVLPNALHQVEQEADQLGQAIGLRLDDRDDTDFAVQRAVTELGDDQIVAVSTWQQARDDAEGGGRLLGLLLGLFGLSALLAASLAVAGAISTRIRGHLRDIAILKAVGFTPAQLIRTFLVEHAALGLLGVACGALLTEILGPRLPGRLGEAMRLWQALPAHAWVPFAIPLAALLLITGTTALAAWRVGRVSPVPVARPATPAVRRMPGTVRRALGLRLPPALVLGWRGAFHSRARSSAAVARLAVPLLLITVVLGAWTTLDRLEHHPEKVGIPAALTVRGDGLDDAAVRRMLVGRPEVTAAYPGAEAKALVPGQTGTITLRGLGRHRDPYPLTIADGRAPYRSHEAVAGQGLLDLLDVRVGDWVRVTVGGNPQVLHIVGRSIEPEDDGRVISTTLDTLREGGIAPRPGFYHLVLDEDSDPAAVAAGLSSAIGGRADVREIPNPVRELSAVHGVLGGLVTVLALIALAELSTTIAAGVRDRRRDLLALRAIGLTPRQIMAVIVAGTGFTALAAALVGTAVGTLVSQWLIDLQGRSSGIGAGIAQQPPLAALLLLVAAVVVGAVAVSMLPASRAVRQRLADTLGDSL</sequence>
<feature type="transmembrane region" description="Helical" evidence="8">
    <location>
        <begin position="354"/>
        <end position="373"/>
    </location>
</feature>
<dbReference type="InterPro" id="IPR003838">
    <property type="entry name" value="ABC3_permease_C"/>
</dbReference>
<comment type="subcellular location">
    <subcellularLocation>
        <location evidence="1">Cell membrane</location>
        <topology evidence="1">Multi-pass membrane protein</topology>
    </subcellularLocation>
</comment>
<evidence type="ECO:0000256" key="8">
    <source>
        <dbReference type="SAM" id="Phobius"/>
    </source>
</evidence>
<comment type="caution">
    <text evidence="10">The sequence shown here is derived from an EMBL/GenBank/DDBJ whole genome shotgun (WGS) entry which is preliminary data.</text>
</comment>
<feature type="transmembrane region" description="Helical" evidence="8">
    <location>
        <begin position="728"/>
        <end position="758"/>
    </location>
</feature>
<dbReference type="GeneID" id="96259608"/>
<dbReference type="Pfam" id="PF02687">
    <property type="entry name" value="FtsX"/>
    <property type="match status" value="2"/>
</dbReference>
<evidence type="ECO:0000313" key="10">
    <source>
        <dbReference type="EMBL" id="MBO8199290.1"/>
    </source>
</evidence>
<evidence type="ECO:0000256" key="7">
    <source>
        <dbReference type="SAM" id="MobiDB-lite"/>
    </source>
</evidence>
<feature type="transmembrane region" description="Helical" evidence="8">
    <location>
        <begin position="470"/>
        <end position="491"/>
    </location>
</feature>
<feature type="transmembrane region" description="Helical" evidence="8">
    <location>
        <begin position="393"/>
        <end position="416"/>
    </location>
</feature>
<dbReference type="Proteomes" id="UP000721954">
    <property type="component" value="Unassembled WGS sequence"/>
</dbReference>
<feature type="domain" description="ABC3 transporter permease C-terminal" evidence="9">
    <location>
        <begin position="304"/>
        <end position="420"/>
    </location>
</feature>
<keyword evidence="11" id="KW-1185">Reference proteome</keyword>
<feature type="transmembrane region" description="Helical" evidence="8">
    <location>
        <begin position="684"/>
        <end position="708"/>
    </location>
</feature>
<evidence type="ECO:0000259" key="9">
    <source>
        <dbReference type="Pfam" id="PF02687"/>
    </source>
</evidence>
<proteinExistence type="inferred from homology"/>
<dbReference type="PANTHER" id="PTHR30572:SF4">
    <property type="entry name" value="ABC TRANSPORTER PERMEASE YTRF"/>
    <property type="match status" value="1"/>
</dbReference>